<name>N1QSC5_AEGTA</name>
<dbReference type="Pfam" id="PF01263">
    <property type="entry name" value="Aldose_epim"/>
    <property type="match status" value="1"/>
</dbReference>
<dbReference type="PANTHER" id="PTHR10091">
    <property type="entry name" value="ALDOSE-1-EPIMERASE"/>
    <property type="match status" value="1"/>
</dbReference>
<dbReference type="SUPFAM" id="SSF74650">
    <property type="entry name" value="Galactose mutarotase-like"/>
    <property type="match status" value="1"/>
</dbReference>
<dbReference type="GO" id="GO:0030246">
    <property type="term" value="F:carbohydrate binding"/>
    <property type="evidence" value="ECO:0007669"/>
    <property type="project" value="InterPro"/>
</dbReference>
<dbReference type="InterPro" id="IPR014718">
    <property type="entry name" value="GH-type_carb-bd"/>
</dbReference>
<reference evidence="1" key="1">
    <citation type="submission" date="2015-06" db="UniProtKB">
        <authorList>
            <consortium name="EnsemblPlants"/>
        </authorList>
    </citation>
    <scope>IDENTIFICATION</scope>
</reference>
<dbReference type="GO" id="GO:0033499">
    <property type="term" value="P:galactose catabolic process via UDP-galactose, Leloir pathway"/>
    <property type="evidence" value="ECO:0007669"/>
    <property type="project" value="TreeGrafter"/>
</dbReference>
<proteinExistence type="predicted"/>
<organism evidence="1">
    <name type="scientific">Aegilops tauschii</name>
    <name type="common">Tausch's goatgrass</name>
    <name type="synonym">Aegilops squarrosa</name>
    <dbReference type="NCBI Taxonomy" id="37682"/>
    <lineage>
        <taxon>Eukaryota</taxon>
        <taxon>Viridiplantae</taxon>
        <taxon>Streptophyta</taxon>
        <taxon>Embryophyta</taxon>
        <taxon>Tracheophyta</taxon>
        <taxon>Spermatophyta</taxon>
        <taxon>Magnoliopsida</taxon>
        <taxon>Liliopsida</taxon>
        <taxon>Poales</taxon>
        <taxon>Poaceae</taxon>
        <taxon>BOP clade</taxon>
        <taxon>Pooideae</taxon>
        <taxon>Triticodae</taxon>
        <taxon>Triticeae</taxon>
        <taxon>Triticinae</taxon>
        <taxon>Aegilops</taxon>
    </lineage>
</organism>
<accession>N1QSC5</accession>
<dbReference type="PANTHER" id="PTHR10091:SF23">
    <property type="entry name" value="ALDOSE 1-EPIMERASE"/>
    <property type="match status" value="1"/>
</dbReference>
<dbReference type="EnsemblPlants" id="EMT00783">
    <property type="protein sequence ID" value="EMT00783"/>
    <property type="gene ID" value="F775_00592"/>
</dbReference>
<dbReference type="ExpressionAtlas" id="N1QSC5">
    <property type="expression patterns" value="baseline"/>
</dbReference>
<evidence type="ECO:0000313" key="1">
    <source>
        <dbReference type="EnsemblPlants" id="EMT00783"/>
    </source>
</evidence>
<dbReference type="GO" id="GO:0006006">
    <property type="term" value="P:glucose metabolic process"/>
    <property type="evidence" value="ECO:0007669"/>
    <property type="project" value="TreeGrafter"/>
</dbReference>
<dbReference type="GO" id="GO:0004034">
    <property type="term" value="F:aldose 1-epimerase activity"/>
    <property type="evidence" value="ECO:0007669"/>
    <property type="project" value="TreeGrafter"/>
</dbReference>
<dbReference type="Gene3D" id="2.70.98.10">
    <property type="match status" value="1"/>
</dbReference>
<dbReference type="InterPro" id="IPR000253">
    <property type="entry name" value="FHA_dom"/>
</dbReference>
<protein>
    <submittedName>
        <fullName evidence="1">Aldose 1-epimerase</fullName>
    </submittedName>
</protein>
<dbReference type="AlphaFoldDB" id="N1QSC5"/>
<sequence>MSLCRFKCVSKGWLALCSNPDIRKRSPQTLSGFFYFDHGWNKSRPGWRFLNLSRKEWTTESRKLEDGLPCRVSVMILGRRGRACDVLILEAARAERAHERDGTGQGHTGEPSAPRLLEPRRPRQRQHPRLLSRGINGYDINYVMDGGVRDGASGRAMELWADQPGVQFYTANRLSGVRGKGGKVYGRYGALYVETQGFPDAVNRPSFPSQIVRPGKVYRHDMVLKFL</sequence>
<dbReference type="PROSITE" id="PS50006">
    <property type="entry name" value="FHA_DOMAIN"/>
    <property type="match status" value="1"/>
</dbReference>
<dbReference type="InterPro" id="IPR008183">
    <property type="entry name" value="Aldose_1/G6P_1-epimerase"/>
</dbReference>
<dbReference type="InterPro" id="IPR011013">
    <property type="entry name" value="Gal_mutarotase_sf_dom"/>
</dbReference>